<dbReference type="Proteomes" id="UP000681722">
    <property type="component" value="Unassembled WGS sequence"/>
</dbReference>
<dbReference type="AlphaFoldDB" id="A0A815LXN9"/>
<proteinExistence type="predicted"/>
<evidence type="ECO:0000313" key="2">
    <source>
        <dbReference type="EMBL" id="CAF1412730.1"/>
    </source>
</evidence>
<accession>A0A815LXN9</accession>
<protein>
    <submittedName>
        <fullName evidence="2">Uncharacterized protein</fullName>
    </submittedName>
</protein>
<sequence>MADRKQGQQETFIPGGTQGLCYPVRGRQEASRSKGGGRTNTKSNGQIINPTDRPAPDLPVTRPTQYE</sequence>
<feature type="region of interest" description="Disordered" evidence="1">
    <location>
        <begin position="1"/>
        <end position="67"/>
    </location>
</feature>
<comment type="caution">
    <text evidence="2">The sequence shown here is derived from an EMBL/GenBank/DDBJ whole genome shotgun (WGS) entry which is preliminary data.</text>
</comment>
<organism evidence="2 4">
    <name type="scientific">Didymodactylos carnosus</name>
    <dbReference type="NCBI Taxonomy" id="1234261"/>
    <lineage>
        <taxon>Eukaryota</taxon>
        <taxon>Metazoa</taxon>
        <taxon>Spiralia</taxon>
        <taxon>Gnathifera</taxon>
        <taxon>Rotifera</taxon>
        <taxon>Eurotatoria</taxon>
        <taxon>Bdelloidea</taxon>
        <taxon>Philodinida</taxon>
        <taxon>Philodinidae</taxon>
        <taxon>Didymodactylos</taxon>
    </lineage>
</organism>
<dbReference type="EMBL" id="CAJNOQ010017932">
    <property type="protein sequence ID" value="CAF1412730.1"/>
    <property type="molecule type" value="Genomic_DNA"/>
</dbReference>
<evidence type="ECO:0000313" key="4">
    <source>
        <dbReference type="Proteomes" id="UP000663829"/>
    </source>
</evidence>
<reference evidence="2" key="1">
    <citation type="submission" date="2021-02" db="EMBL/GenBank/DDBJ databases">
        <authorList>
            <person name="Nowell W R."/>
        </authorList>
    </citation>
    <scope>NUCLEOTIDE SEQUENCE</scope>
</reference>
<gene>
    <name evidence="2" type="ORF">GPM918_LOCUS33536</name>
    <name evidence="3" type="ORF">SRO942_LOCUS34222</name>
</gene>
<name>A0A815LXN9_9BILA</name>
<evidence type="ECO:0000313" key="3">
    <source>
        <dbReference type="EMBL" id="CAF4300421.1"/>
    </source>
</evidence>
<evidence type="ECO:0000256" key="1">
    <source>
        <dbReference type="SAM" id="MobiDB-lite"/>
    </source>
</evidence>
<dbReference type="EMBL" id="CAJOBC010083357">
    <property type="protein sequence ID" value="CAF4300421.1"/>
    <property type="molecule type" value="Genomic_DNA"/>
</dbReference>
<dbReference type="Proteomes" id="UP000663829">
    <property type="component" value="Unassembled WGS sequence"/>
</dbReference>
<feature type="compositionally biased region" description="Polar residues" evidence="1">
    <location>
        <begin position="39"/>
        <end position="49"/>
    </location>
</feature>
<keyword evidence="4" id="KW-1185">Reference proteome</keyword>